<evidence type="ECO:0000313" key="2">
    <source>
        <dbReference type="EMBL" id="MTT75439.1"/>
    </source>
</evidence>
<name>A0A7X3BV66_9FIRM</name>
<dbReference type="InterPro" id="IPR011953">
    <property type="entry name" value="Cobalto_CobN"/>
</dbReference>
<organism evidence="2 5">
    <name type="scientific">Phascolarctobacterium faecium</name>
    <dbReference type="NCBI Taxonomy" id="33025"/>
    <lineage>
        <taxon>Bacteria</taxon>
        <taxon>Bacillati</taxon>
        <taxon>Bacillota</taxon>
        <taxon>Negativicutes</taxon>
        <taxon>Acidaminococcales</taxon>
        <taxon>Acidaminococcaceae</taxon>
        <taxon>Phascolarctobacterium</taxon>
    </lineage>
</organism>
<dbReference type="PANTHER" id="PTHR44119">
    <property type="entry name" value="MAGNESIUM-CHELATASE SUBUNIT CHLH, CHLOROPLASTIC"/>
    <property type="match status" value="1"/>
</dbReference>
<comment type="caution">
    <text evidence="2">The sequence shown here is derived from an EMBL/GenBank/DDBJ whole genome shotgun (WGS) entry which is preliminary data.</text>
</comment>
<dbReference type="PANTHER" id="PTHR44119:SF7">
    <property type="entry name" value="MAGNESIUM CHELATASE SUBUNIT"/>
    <property type="match status" value="1"/>
</dbReference>
<dbReference type="OrthoDB" id="9757976at2"/>
<dbReference type="EMBL" id="WNBW01000008">
    <property type="protein sequence ID" value="MTU04566.1"/>
    <property type="molecule type" value="Genomic_DNA"/>
</dbReference>
<dbReference type="InterPro" id="IPR003672">
    <property type="entry name" value="CobN/Mg_chltase"/>
</dbReference>
<dbReference type="CDD" id="cd10150">
    <property type="entry name" value="CobN_like"/>
    <property type="match status" value="1"/>
</dbReference>
<dbReference type="Proteomes" id="UP000443070">
    <property type="component" value="Unassembled WGS sequence"/>
</dbReference>
<evidence type="ECO:0000313" key="5">
    <source>
        <dbReference type="Proteomes" id="UP000484547"/>
    </source>
</evidence>
<feature type="domain" description="CobN/magnesium chelatase" evidence="1">
    <location>
        <begin position="113"/>
        <end position="1213"/>
    </location>
</feature>
<evidence type="ECO:0000313" key="3">
    <source>
        <dbReference type="EMBL" id="MTU04566.1"/>
    </source>
</evidence>
<keyword evidence="2" id="KW-0436">Ligase</keyword>
<dbReference type="Proteomes" id="UP000484547">
    <property type="component" value="Unassembled WGS sequence"/>
</dbReference>
<keyword evidence="4" id="KW-1185">Reference proteome</keyword>
<sequence>MAKVVILSNTDGYYALAKKSLNSLRKDNILKDEGAAYLVTEGCLWDCYWEQLLEGSEVVIIEWMGVTLETPYLQGALDYLKKRDIAFKMHAGSEAEGNASNIFKADDHVLTAKYSVYGGIENFKNLWLWLLQRFCALELEYNQPQQMLWNGIYHPNADKVYTSLEEYQEKFCNPNYPTIGLIFYRNEWLLDNLAYQKALVEECSKQKVNIIAVFSHGVKNPEMGAPGLEEAVNKYFIKDGKTIIDALINTIKFSLTASASLDLSVLKNLNVPLLQAYTLMRSTEEWRENIQGMSAVEVAISITMPEFDGALHSVPVAGKYRDEDNIIYYVPMAERIERLVSKASKWAALRHKANKDKKIAIIFHNYPPTNSNIGTALGMDSPESVRLLLSVLKREGYVIDHIPENSKCFMEEVIACATNDRRFMTDKQIKGALGKVGLEEYKKLFDNLPKDVREKMTEAWGEPLGNVFNYDEKLLIPGLANGNVIITVQPPRGFGEECGKIYHDPVAPPTHHYLAFYYWIREIWRADAVIHVGTHGSVEWLPGKAAGLSKGCYPDICIGDLPNLYHYIVTVIGEGIQAKRRSAACLVDYLTPPMSTSGLYDNMAELESLLDEYLDFKDNEQDKLGDTAELIRKKAAECNLNNDIKEDNDFDGYVSKLHNYLTDIKNMQIRVGLHILGEPPTGKNLLEYLLAMSRLENGSVPSLAKVLAEHYGFDYYTLLENSAQKIPELGLTYGKLADKIRNESLDILKTLAEVDFSIEYIPELLQKKNYSVMSDDLKDRFSTVCRYICSNLVPNLAKTIDELNNTLRGLKGEFIEPSVAGAPTNGRADVLPTGRNFYGVDPQTLPTKVAWEVGKARADGVIEAYIADEGKYPETIGMVMGSDMRTHGVSFAQFLYLLGIRPIWQKGSGRVLGLEAMSIAELKRPRIDATARITGMMRDSMPCVVTLLDKAVKLAASLDESDEINYISKHLKEDIEYLEQQGIVKEEAAKQAVHRIFGCPPGGYGAGVAYLLEEKNWEKIDDLAQVYVRWGAHVYGDGENGAYMPDLFKRRLSRIDATVMGIDNREINLLSADDFNSYHGGLIAGVRSCSGKMPRTYCADSTDQSHVVVRTIEEEVKRVFRGEIMNPKFINGMKEHGYKGAADMGNYVAHCYQWDATSDVMDDWMYEDLAVKYALDPEIRQWMEEVNPWALHRIAEVLLEAEQRQMWNAKSKTKKELQKLLLDIEGEIEERAD</sequence>
<dbReference type="EC" id="6.6.1.2" evidence="2"/>
<dbReference type="RefSeq" id="WP_155164178.1">
    <property type="nucleotide sequence ID" value="NZ_WNBG01000007.1"/>
</dbReference>
<protein>
    <submittedName>
        <fullName evidence="2">Cobaltochelatase subunit CobN</fullName>
        <ecNumber evidence="2">6.6.1.2</ecNumber>
    </submittedName>
</protein>
<dbReference type="EMBL" id="WNBM01000001">
    <property type="protein sequence ID" value="MTT75439.1"/>
    <property type="molecule type" value="Genomic_DNA"/>
</dbReference>
<proteinExistence type="predicted"/>
<gene>
    <name evidence="2" type="primary">cobN</name>
    <name evidence="2" type="ORF">GMD11_04020</name>
    <name evidence="3" type="ORF">GMD18_09165</name>
</gene>
<evidence type="ECO:0000313" key="4">
    <source>
        <dbReference type="Proteomes" id="UP000443070"/>
    </source>
</evidence>
<accession>A0A7X3BV66</accession>
<reference evidence="4 5" key="1">
    <citation type="journal article" date="2019" name="Nat. Med.">
        <title>A library of human gut bacterial isolates paired with longitudinal multiomics data enables mechanistic microbiome research.</title>
        <authorList>
            <person name="Poyet M."/>
            <person name="Groussin M."/>
            <person name="Gibbons S.M."/>
            <person name="Avila-Pacheco J."/>
            <person name="Jiang X."/>
            <person name="Kearney S.M."/>
            <person name="Perrotta A.R."/>
            <person name="Berdy B."/>
            <person name="Zhao S."/>
            <person name="Lieberman T.D."/>
            <person name="Swanson P.K."/>
            <person name="Smith M."/>
            <person name="Roesemann S."/>
            <person name="Alexander J.E."/>
            <person name="Rich S.A."/>
            <person name="Livny J."/>
            <person name="Vlamakis H."/>
            <person name="Clish C."/>
            <person name="Bullock K."/>
            <person name="Deik A."/>
            <person name="Scott J."/>
            <person name="Pierce K.A."/>
            <person name="Xavier R.J."/>
            <person name="Alm E.J."/>
        </authorList>
    </citation>
    <scope>NUCLEOTIDE SEQUENCE [LARGE SCALE GENOMIC DNA]</scope>
    <source>
        <strain evidence="2 5">BIOML-A13</strain>
        <strain evidence="3 4">BIOML-A3</strain>
    </source>
</reference>
<dbReference type="GO" id="GO:0051116">
    <property type="term" value="F:cobaltochelatase activity"/>
    <property type="evidence" value="ECO:0007669"/>
    <property type="project" value="UniProtKB-EC"/>
</dbReference>
<dbReference type="AlphaFoldDB" id="A0A7X3BV66"/>
<evidence type="ECO:0000259" key="1">
    <source>
        <dbReference type="Pfam" id="PF02514"/>
    </source>
</evidence>
<dbReference type="NCBIfam" id="TIGR02257">
    <property type="entry name" value="cobalto_cobN"/>
    <property type="match status" value="1"/>
</dbReference>
<dbReference type="GO" id="GO:0009236">
    <property type="term" value="P:cobalamin biosynthetic process"/>
    <property type="evidence" value="ECO:0007669"/>
    <property type="project" value="InterPro"/>
</dbReference>
<dbReference type="Pfam" id="PF02514">
    <property type="entry name" value="CobN-Mg_chel"/>
    <property type="match status" value="1"/>
</dbReference>